<sequence length="275" mass="30743">MINKTIDLWGEFPYKNKGNDDFRPTLDTYLLNGDKIRGAVLICPGGAYAYTSLREAEPIAIKFNAAGFHAFVLYYSVAPNKYPQSLLDLSRAMCILRENSKEWKIDVNKIAVCGFSAGGHLASSLGVYWDESYLKGVPGIEVGKNNPNAQILCYPVITSGVFTHENSLCNLIGDNASESLKEKMSLEHNVSEKTPPTFLWHTFEDDSVPVENTLLFAKALRNKKIPFELHIYPEGPHGLSLANEETREEGKGVYPNVATWMELCITWLTNLFSKK</sequence>
<dbReference type="EMBL" id="CP015756">
    <property type="protein sequence ID" value="APC39459.1"/>
    <property type="molecule type" value="Genomic_DNA"/>
</dbReference>
<dbReference type="InterPro" id="IPR049492">
    <property type="entry name" value="BD-FAE-like_dom"/>
</dbReference>
<dbReference type="PANTHER" id="PTHR48081:SF6">
    <property type="entry name" value="PEPTIDASE S9 PROLYL OLIGOPEPTIDASE CATALYTIC DOMAIN-CONTAINING PROTEIN"/>
    <property type="match status" value="1"/>
</dbReference>
<dbReference type="OrthoDB" id="9794725at2"/>
<organism evidence="3 4">
    <name type="scientific">Clostridium estertheticum subsp. estertheticum</name>
    <dbReference type="NCBI Taxonomy" id="1552"/>
    <lineage>
        <taxon>Bacteria</taxon>
        <taxon>Bacillati</taxon>
        <taxon>Bacillota</taxon>
        <taxon>Clostridia</taxon>
        <taxon>Eubacteriales</taxon>
        <taxon>Clostridiaceae</taxon>
        <taxon>Clostridium</taxon>
    </lineage>
</organism>
<dbReference type="GO" id="GO:0016787">
    <property type="term" value="F:hydrolase activity"/>
    <property type="evidence" value="ECO:0007669"/>
    <property type="project" value="UniProtKB-KW"/>
</dbReference>
<evidence type="ECO:0000313" key="3">
    <source>
        <dbReference type="EMBL" id="APC39459.1"/>
    </source>
</evidence>
<dbReference type="PANTHER" id="PTHR48081">
    <property type="entry name" value="AB HYDROLASE SUPERFAMILY PROTEIN C4A8.06C"/>
    <property type="match status" value="1"/>
</dbReference>
<dbReference type="InterPro" id="IPR050300">
    <property type="entry name" value="GDXG_lipolytic_enzyme"/>
</dbReference>
<gene>
    <name evidence="3" type="ORF">A7L45_04960</name>
</gene>
<proteinExistence type="predicted"/>
<dbReference type="InterPro" id="IPR029058">
    <property type="entry name" value="AB_hydrolase_fold"/>
</dbReference>
<dbReference type="Proteomes" id="UP000182569">
    <property type="component" value="Chromosome"/>
</dbReference>
<dbReference type="KEGG" id="ceu:A7L45_04960"/>
<reference evidence="4" key="1">
    <citation type="journal article" date="2016" name="Front. Microbiol.">
        <title>Complete Genome Sequence of Clostridium estertheticum DSM 8809, a Microbe Identified in Spoiled Vacuum Packed Beef.</title>
        <authorList>
            <person name="Yu Z."/>
            <person name="Gunn L."/>
            <person name="Brennan E."/>
            <person name="Reid R."/>
            <person name="Wall P.G."/>
            <person name="Gaora O.P."/>
            <person name="Hurley D."/>
            <person name="Bolton D."/>
            <person name="Fanning S."/>
        </authorList>
    </citation>
    <scope>NUCLEOTIDE SEQUENCE [LARGE SCALE GENOMIC DNA]</scope>
    <source>
        <strain evidence="4">DSM 8809</strain>
    </source>
</reference>
<dbReference type="RefSeq" id="WP_071611752.1">
    <property type="nucleotide sequence ID" value="NZ_CP015756.1"/>
</dbReference>
<keyword evidence="1" id="KW-0378">Hydrolase</keyword>
<name>A0A1J0GDU0_9CLOT</name>
<dbReference type="Gene3D" id="3.40.50.1820">
    <property type="entry name" value="alpha/beta hydrolase"/>
    <property type="match status" value="1"/>
</dbReference>
<evidence type="ECO:0000313" key="4">
    <source>
        <dbReference type="Proteomes" id="UP000182569"/>
    </source>
</evidence>
<dbReference type="Pfam" id="PF20434">
    <property type="entry name" value="BD-FAE"/>
    <property type="match status" value="1"/>
</dbReference>
<protein>
    <submittedName>
        <fullName evidence="3">Acetylesterase</fullName>
    </submittedName>
</protein>
<accession>A0A1J0GDU0</accession>
<keyword evidence="4" id="KW-1185">Reference proteome</keyword>
<dbReference type="AlphaFoldDB" id="A0A1J0GDU0"/>
<evidence type="ECO:0000256" key="1">
    <source>
        <dbReference type="ARBA" id="ARBA00022801"/>
    </source>
</evidence>
<dbReference type="STRING" id="1552.A7L45_04960"/>
<evidence type="ECO:0000259" key="2">
    <source>
        <dbReference type="Pfam" id="PF20434"/>
    </source>
</evidence>
<dbReference type="SUPFAM" id="SSF53474">
    <property type="entry name" value="alpha/beta-Hydrolases"/>
    <property type="match status" value="1"/>
</dbReference>
<feature type="domain" description="BD-FAE-like" evidence="2">
    <location>
        <begin position="27"/>
        <end position="220"/>
    </location>
</feature>